<evidence type="ECO:0000256" key="2">
    <source>
        <dbReference type="ARBA" id="ARBA00022825"/>
    </source>
</evidence>
<dbReference type="Pfam" id="PF00326">
    <property type="entry name" value="Peptidase_S9"/>
    <property type="match status" value="1"/>
</dbReference>
<dbReference type="AlphaFoldDB" id="A0A538UAS0"/>
<proteinExistence type="predicted"/>
<dbReference type="Gene3D" id="2.120.10.30">
    <property type="entry name" value="TolB, C-terminal domain"/>
    <property type="match status" value="2"/>
</dbReference>
<feature type="region of interest" description="Disordered" evidence="3">
    <location>
        <begin position="117"/>
        <end position="180"/>
    </location>
</feature>
<feature type="compositionally biased region" description="Basic and acidic residues" evidence="3">
    <location>
        <begin position="139"/>
        <end position="149"/>
    </location>
</feature>
<gene>
    <name evidence="6" type="ORF">E6K81_05975</name>
</gene>
<evidence type="ECO:0000256" key="4">
    <source>
        <dbReference type="SAM" id="SignalP"/>
    </source>
</evidence>
<keyword evidence="2" id="KW-0720">Serine protease</keyword>
<dbReference type="InterPro" id="IPR001375">
    <property type="entry name" value="Peptidase_S9_cat"/>
</dbReference>
<evidence type="ECO:0000256" key="3">
    <source>
        <dbReference type="SAM" id="MobiDB-lite"/>
    </source>
</evidence>
<name>A0A538UAS0_UNCEI</name>
<dbReference type="InterPro" id="IPR029058">
    <property type="entry name" value="AB_hydrolase_fold"/>
</dbReference>
<keyword evidence="1" id="KW-0378">Hydrolase</keyword>
<dbReference type="PANTHER" id="PTHR42776">
    <property type="entry name" value="SERINE PEPTIDASE S9 FAMILY MEMBER"/>
    <property type="match status" value="1"/>
</dbReference>
<reference evidence="6 7" key="1">
    <citation type="journal article" date="2019" name="Nat. Microbiol.">
        <title>Mediterranean grassland soil C-N compound turnover is dependent on rainfall and depth, and is mediated by genomically divergent microorganisms.</title>
        <authorList>
            <person name="Diamond S."/>
            <person name="Andeer P.F."/>
            <person name="Li Z."/>
            <person name="Crits-Christoph A."/>
            <person name="Burstein D."/>
            <person name="Anantharaman K."/>
            <person name="Lane K.R."/>
            <person name="Thomas B.C."/>
            <person name="Pan C."/>
            <person name="Northen T.R."/>
            <person name="Banfield J.F."/>
        </authorList>
    </citation>
    <scope>NUCLEOTIDE SEQUENCE [LARGE SCALE GENOMIC DNA]</scope>
    <source>
        <strain evidence="6">WS_11</strain>
    </source>
</reference>
<feature type="domain" description="Peptidase S9 prolyl oligopeptidase catalytic" evidence="5">
    <location>
        <begin position="632"/>
        <end position="833"/>
    </location>
</feature>
<evidence type="ECO:0000256" key="1">
    <source>
        <dbReference type="ARBA" id="ARBA00022801"/>
    </source>
</evidence>
<evidence type="ECO:0000313" key="6">
    <source>
        <dbReference type="EMBL" id="TMQ72974.1"/>
    </source>
</evidence>
<keyword evidence="2" id="KW-0645">Protease</keyword>
<feature type="chain" id="PRO_5021912208" evidence="4">
    <location>
        <begin position="35"/>
        <end position="834"/>
    </location>
</feature>
<dbReference type="GO" id="GO:0006508">
    <property type="term" value="P:proteolysis"/>
    <property type="evidence" value="ECO:0007669"/>
    <property type="project" value="InterPro"/>
</dbReference>
<comment type="caution">
    <text evidence="6">The sequence shown here is derived from an EMBL/GenBank/DDBJ whole genome shotgun (WGS) entry which is preliminary data.</text>
</comment>
<protein>
    <submittedName>
        <fullName evidence="6">S9 family peptidase</fullName>
    </submittedName>
</protein>
<dbReference type="InterPro" id="IPR011659">
    <property type="entry name" value="WD40"/>
</dbReference>
<accession>A0A538UAS0</accession>
<evidence type="ECO:0000313" key="7">
    <source>
        <dbReference type="Proteomes" id="UP000319771"/>
    </source>
</evidence>
<dbReference type="GO" id="GO:0004252">
    <property type="term" value="F:serine-type endopeptidase activity"/>
    <property type="evidence" value="ECO:0007669"/>
    <property type="project" value="TreeGrafter"/>
</dbReference>
<organism evidence="6 7">
    <name type="scientific">Eiseniibacteriota bacterium</name>
    <dbReference type="NCBI Taxonomy" id="2212470"/>
    <lineage>
        <taxon>Bacteria</taxon>
        <taxon>Candidatus Eiseniibacteriota</taxon>
    </lineage>
</organism>
<sequence length="834" mass="90329">MRQGWKQISLALAFAVALLAVLPLAPVQPGVAQAAARASATKSAAKARGLKQFTGTVTALDKTTLTVEKRGKKPESRVFTKDAELKTTGDLEQDARVTVYYREEGGQSVAHRVVVKSKGAEPSTPAGPGEPSRPGHGGARRETRTHEASRATIVSGCVPPLLSAPASRAGTSPHPGPPMRRILTSALLLLLTARGLASATPASKPAPSPDAFTLEDALTLNTISGLTWSADGGRLAFVVQAVDTAEDTNNQDLWLYDRTTARTRRLTRHPKNDFSPTFSPGGDTIAFISTRATGEDAKSAIYLMSMQGGEPWAFGHFDEAVSEVAWSPDGRWLAYVEPDTLPQSVREWRKRKWDQTVEDERLQYPHLWVVEVATGRQRRLTSGERWISNVRWSPDSRSIAFLVSPTGKVDDANTTDIGVVPLAGGPIRTLGVIGDGSFVWSPDGRWIALATGASRTEWINKTDLWVVPAAGGRPVDLTAVFDEDAGTPMWNPTSDSLFFHSARGVTTMVAAVARSGGPVTLSTDRAADAAAPIAAANGRVAWSQSSPTAPPEVFVADHVRLAGHAVSSLNAADSRLALGSTRGVTWTSTDGVRVGGVLLRPPGASPAAPLKTLVLLHGGPYGTRYALGFGALAQFFAAHGYQVFMPNFRSSAGSGTAFMMRRRSDWGGQDWRDVMSGIDTLVRRGLVDPQRLGVYGHSYGGYLSAWAITQTDRFDAAMVSAGAVDLGALYGQSDTHRYRAFEFEGTPWETPEHWVRSSPITYIAKVKTPTLVFAGDEDRRVPFPQGAQLYQALMARGVPSQFVHYPREPHGYREYRHNWDRWTRTLAWFDRWVK</sequence>
<evidence type="ECO:0000259" key="5">
    <source>
        <dbReference type="Pfam" id="PF00326"/>
    </source>
</evidence>
<dbReference type="Proteomes" id="UP000319771">
    <property type="component" value="Unassembled WGS sequence"/>
</dbReference>
<dbReference type="SUPFAM" id="SSF53474">
    <property type="entry name" value="alpha/beta-Hydrolases"/>
    <property type="match status" value="1"/>
</dbReference>
<feature type="signal peptide" evidence="4">
    <location>
        <begin position="1"/>
        <end position="34"/>
    </location>
</feature>
<dbReference type="SUPFAM" id="SSF82171">
    <property type="entry name" value="DPP6 N-terminal domain-like"/>
    <property type="match status" value="1"/>
</dbReference>
<dbReference type="InterPro" id="IPR011042">
    <property type="entry name" value="6-blade_b-propeller_TolB-like"/>
</dbReference>
<keyword evidence="4" id="KW-0732">Signal</keyword>
<dbReference type="Gene3D" id="3.40.50.1820">
    <property type="entry name" value="alpha/beta hydrolase"/>
    <property type="match status" value="1"/>
</dbReference>
<dbReference type="Pfam" id="PF07676">
    <property type="entry name" value="PD40"/>
    <property type="match status" value="4"/>
</dbReference>
<dbReference type="EMBL" id="VBPB01000086">
    <property type="protein sequence ID" value="TMQ72974.1"/>
    <property type="molecule type" value="Genomic_DNA"/>
</dbReference>
<dbReference type="PANTHER" id="PTHR42776:SF4">
    <property type="entry name" value="ACYLAMINO-ACID-RELEASING ENZYME"/>
    <property type="match status" value="1"/>
</dbReference>